<dbReference type="EMBL" id="VYYT01000688">
    <property type="protein sequence ID" value="KAK2730274.1"/>
    <property type="molecule type" value="Genomic_DNA"/>
</dbReference>
<sequence length="149" mass="16042">MFGKRPVYIITGLRVAKESFRVTDEIGSSNLVSVTGSGPAPAGSVLVEIGGGLSSGAEKSKTDGYGTAPGIVFAYRLHVIRARKDGDVETELFSHRTAFLTGEGDEDEEVEEMECTDVTAHVMNDDLEVEADFEEYPLGDGEESFVVFK</sequence>
<evidence type="ECO:0000313" key="1">
    <source>
        <dbReference type="EMBL" id="KAK2730274.1"/>
    </source>
</evidence>
<comment type="caution">
    <text evidence="1">The sequence shown here is derived from an EMBL/GenBank/DDBJ whole genome shotgun (WGS) entry which is preliminary data.</text>
</comment>
<name>A0AAE0CYR3_COLKA</name>
<dbReference type="AlphaFoldDB" id="A0AAE0CYR3"/>
<keyword evidence="2" id="KW-1185">Reference proteome</keyword>
<protein>
    <submittedName>
        <fullName evidence="1">Uncharacterized protein</fullName>
    </submittedName>
</protein>
<accession>A0AAE0CYR3</accession>
<gene>
    <name evidence="1" type="ORF">CKAH01_09660</name>
</gene>
<proteinExistence type="predicted"/>
<organism evidence="1 2">
    <name type="scientific">Colletotrichum kahawae</name>
    <name type="common">Coffee berry disease fungus</name>
    <dbReference type="NCBI Taxonomy" id="34407"/>
    <lineage>
        <taxon>Eukaryota</taxon>
        <taxon>Fungi</taxon>
        <taxon>Dikarya</taxon>
        <taxon>Ascomycota</taxon>
        <taxon>Pezizomycotina</taxon>
        <taxon>Sordariomycetes</taxon>
        <taxon>Hypocreomycetidae</taxon>
        <taxon>Glomerellales</taxon>
        <taxon>Glomerellaceae</taxon>
        <taxon>Colletotrichum</taxon>
        <taxon>Colletotrichum gloeosporioides species complex</taxon>
    </lineage>
</organism>
<evidence type="ECO:0000313" key="2">
    <source>
        <dbReference type="Proteomes" id="UP001281614"/>
    </source>
</evidence>
<reference evidence="1" key="1">
    <citation type="submission" date="2023-02" db="EMBL/GenBank/DDBJ databases">
        <title>Colletotrichum kahawae CIFC_Que2 genome sequencing and assembly.</title>
        <authorList>
            <person name="Baroncelli R."/>
        </authorList>
    </citation>
    <scope>NUCLEOTIDE SEQUENCE</scope>
    <source>
        <strain evidence="1">CIFC_Que2</strain>
    </source>
</reference>
<dbReference type="Proteomes" id="UP001281614">
    <property type="component" value="Unassembled WGS sequence"/>
</dbReference>